<evidence type="ECO:0000256" key="3">
    <source>
        <dbReference type="ARBA" id="ARBA00022737"/>
    </source>
</evidence>
<feature type="domain" description="RRM" evidence="9">
    <location>
        <begin position="203"/>
        <end position="282"/>
    </location>
</feature>
<evidence type="ECO:0000256" key="4">
    <source>
        <dbReference type="ARBA" id="ARBA00022884"/>
    </source>
</evidence>
<proteinExistence type="inferred from homology"/>
<dbReference type="SMART" id="SM00360">
    <property type="entry name" value="RRM"/>
    <property type="match status" value="2"/>
</dbReference>
<dbReference type="InterPro" id="IPR000504">
    <property type="entry name" value="RRM_dom"/>
</dbReference>
<feature type="region of interest" description="Disordered" evidence="8">
    <location>
        <begin position="285"/>
        <end position="311"/>
    </location>
</feature>
<dbReference type="PROSITE" id="PS50102">
    <property type="entry name" value="RRM"/>
    <property type="match status" value="2"/>
</dbReference>
<protein>
    <recommendedName>
        <fullName evidence="9">RRM domain-containing protein</fullName>
    </recommendedName>
</protein>
<keyword evidence="5" id="KW-0508">mRNA splicing</keyword>
<dbReference type="SUPFAM" id="SSF54928">
    <property type="entry name" value="RNA-binding domain, RBD"/>
    <property type="match status" value="2"/>
</dbReference>
<dbReference type="GO" id="GO:0005684">
    <property type="term" value="C:U2-type spliceosomal complex"/>
    <property type="evidence" value="ECO:0007669"/>
    <property type="project" value="TreeGrafter"/>
</dbReference>
<dbReference type="PANTHER" id="PTHR15608">
    <property type="entry name" value="SPLICING FACTOR U2AF-ASSOCIATED PROTEIN 2"/>
    <property type="match status" value="1"/>
</dbReference>
<feature type="compositionally biased region" description="Basic and acidic residues" evidence="8">
    <location>
        <begin position="1"/>
        <end position="11"/>
    </location>
</feature>
<feature type="region of interest" description="Disordered" evidence="8">
    <location>
        <begin position="1"/>
        <end position="44"/>
    </location>
</feature>
<comment type="similarity">
    <text evidence="1">Belongs to the HTATSF1 family.</text>
</comment>
<keyword evidence="11" id="KW-1185">Reference proteome</keyword>
<feature type="compositionally biased region" description="Basic and acidic residues" evidence="8">
    <location>
        <begin position="285"/>
        <end position="294"/>
    </location>
</feature>
<evidence type="ECO:0000256" key="8">
    <source>
        <dbReference type="SAM" id="MobiDB-lite"/>
    </source>
</evidence>
<dbReference type="FunCoup" id="A0A1Y2LNZ9">
    <property type="interactions" value="69"/>
</dbReference>
<dbReference type="InterPro" id="IPR035979">
    <property type="entry name" value="RBD_domain_sf"/>
</dbReference>
<evidence type="ECO:0000259" key="9">
    <source>
        <dbReference type="PROSITE" id="PS50102"/>
    </source>
</evidence>
<dbReference type="GO" id="GO:0005686">
    <property type="term" value="C:U2 snRNP"/>
    <property type="evidence" value="ECO:0007669"/>
    <property type="project" value="TreeGrafter"/>
</dbReference>
<dbReference type="GO" id="GO:0003723">
    <property type="term" value="F:RNA binding"/>
    <property type="evidence" value="ECO:0007669"/>
    <property type="project" value="UniProtKB-UniRule"/>
</dbReference>
<dbReference type="PANTHER" id="PTHR15608:SF0">
    <property type="entry name" value="HIV TAT-SPECIFIC FACTOR 1"/>
    <property type="match status" value="1"/>
</dbReference>
<dbReference type="OMA" id="IVISKPM"/>
<evidence type="ECO:0000313" key="10">
    <source>
        <dbReference type="EMBL" id="OSS45621.1"/>
    </source>
</evidence>
<evidence type="ECO:0000256" key="7">
    <source>
        <dbReference type="SAM" id="Coils"/>
    </source>
</evidence>
<keyword evidence="3" id="KW-0677">Repeat</keyword>
<dbReference type="AlphaFoldDB" id="A0A1Y2LNZ9"/>
<evidence type="ECO:0000256" key="5">
    <source>
        <dbReference type="ARBA" id="ARBA00023187"/>
    </source>
</evidence>
<accession>A0A1Y2LNZ9</accession>
<dbReference type="EMBL" id="KZ107853">
    <property type="protein sequence ID" value="OSS45621.1"/>
    <property type="molecule type" value="Genomic_DNA"/>
</dbReference>
<organism evidence="10 11">
    <name type="scientific">Epicoccum nigrum</name>
    <name type="common">Soil fungus</name>
    <name type="synonym">Epicoccum purpurascens</name>
    <dbReference type="NCBI Taxonomy" id="105696"/>
    <lineage>
        <taxon>Eukaryota</taxon>
        <taxon>Fungi</taxon>
        <taxon>Dikarya</taxon>
        <taxon>Ascomycota</taxon>
        <taxon>Pezizomycotina</taxon>
        <taxon>Dothideomycetes</taxon>
        <taxon>Pleosporomycetidae</taxon>
        <taxon>Pleosporales</taxon>
        <taxon>Pleosporineae</taxon>
        <taxon>Didymellaceae</taxon>
        <taxon>Epicoccum</taxon>
    </lineage>
</organism>
<keyword evidence="4 6" id="KW-0694">RNA-binding</keyword>
<dbReference type="Pfam" id="PF00076">
    <property type="entry name" value="RRM_1"/>
    <property type="match status" value="2"/>
</dbReference>
<keyword evidence="7" id="KW-0175">Coiled coil</keyword>
<dbReference type="Proteomes" id="UP000193240">
    <property type="component" value="Unassembled WGS sequence"/>
</dbReference>
<evidence type="ECO:0000256" key="2">
    <source>
        <dbReference type="ARBA" id="ARBA00022664"/>
    </source>
</evidence>
<name>A0A1Y2LNZ9_EPING</name>
<evidence type="ECO:0000256" key="1">
    <source>
        <dbReference type="ARBA" id="ARBA00007747"/>
    </source>
</evidence>
<dbReference type="InParanoid" id="A0A1Y2LNZ9"/>
<evidence type="ECO:0000256" key="6">
    <source>
        <dbReference type="PROSITE-ProRule" id="PRU00176"/>
    </source>
</evidence>
<dbReference type="InterPro" id="IPR034393">
    <property type="entry name" value="TatSF1-like"/>
</dbReference>
<dbReference type="GO" id="GO:0000398">
    <property type="term" value="P:mRNA splicing, via spliceosome"/>
    <property type="evidence" value="ECO:0007669"/>
    <property type="project" value="UniProtKB-ARBA"/>
</dbReference>
<gene>
    <name evidence="10" type="ORF">B5807_09666</name>
</gene>
<feature type="coiled-coil region" evidence="7">
    <location>
        <begin position="160"/>
        <end position="187"/>
    </location>
</feature>
<reference evidence="10 11" key="1">
    <citation type="journal article" date="2017" name="Genome Announc.">
        <title>Genome sequence of the saprophytic ascomycete Epicoccum nigrum ICMP 19927 strain isolated from New Zealand.</title>
        <authorList>
            <person name="Fokin M."/>
            <person name="Fleetwood D."/>
            <person name="Weir B.S."/>
            <person name="Villas-Boas S.G."/>
        </authorList>
    </citation>
    <scope>NUCLEOTIDE SEQUENCE [LARGE SCALE GENOMIC DNA]</scope>
    <source>
        <strain evidence="10 11">ICMP 19927</strain>
    </source>
</reference>
<dbReference type="InterPro" id="IPR012677">
    <property type="entry name" value="Nucleotide-bd_a/b_plait_sf"/>
</dbReference>
<feature type="domain" description="RRM" evidence="9">
    <location>
        <begin position="51"/>
        <end position="140"/>
    </location>
</feature>
<dbReference type="STRING" id="105696.A0A1Y2LNZ9"/>
<dbReference type="FunFam" id="3.30.70.330:FF:000105">
    <property type="entry name" value="HIV Tat-specific factor 1 homolog"/>
    <property type="match status" value="1"/>
</dbReference>
<evidence type="ECO:0000313" key="11">
    <source>
        <dbReference type="Proteomes" id="UP000193240"/>
    </source>
</evidence>
<keyword evidence="2" id="KW-0507">mRNA processing</keyword>
<dbReference type="Gene3D" id="3.30.70.330">
    <property type="match status" value="2"/>
</dbReference>
<sequence length="311" mass="35833">MTHGIVDKPLTEAELAPSETPLNVQAEPASKKRKGAQDALANKKPKVQENRAIYVSNLPRDTNEHEIEDTFKKYGIIDQGADGNKRIKMYKDEDGNFNGDCLIVYFKKDSVDLAIRMMDDYYFRIEDQSQGTIHVKEADFSYKKHKDGDEIASKMTRKDKKTSERNRAELNRKLAEWSDNEEEVAETFAPKKNRWAKVCVLRYAFTLAELDEDPAALLEIKEDMREEAETFGAVTNVTLYDREEDGIIAVRFKEFESAEKFKEAIHGRHFGGRKLEVTLAEDKPRFKKSAKVEEPDSDEEERNLDKIQRAQ</sequence>